<feature type="signal peptide" evidence="1">
    <location>
        <begin position="1"/>
        <end position="22"/>
    </location>
</feature>
<dbReference type="PANTHER" id="PTHR21234:SF43">
    <property type="entry name" value="OS06G0112100 PROTEIN"/>
    <property type="match status" value="1"/>
</dbReference>
<reference evidence="3" key="1">
    <citation type="submission" date="2018-02" db="EMBL/GenBank/DDBJ databases">
        <title>Rhizophora mucronata_Transcriptome.</title>
        <authorList>
            <person name="Meera S.P."/>
            <person name="Sreeshan A."/>
            <person name="Augustine A."/>
        </authorList>
    </citation>
    <scope>NUCLEOTIDE SEQUENCE</scope>
    <source>
        <tissue evidence="3">Leaf</tissue>
    </source>
</reference>
<dbReference type="EMBL" id="GGEC01023680">
    <property type="protein sequence ID" value="MBX04164.1"/>
    <property type="molecule type" value="Transcribed_RNA"/>
</dbReference>
<dbReference type="Gene3D" id="3.40.50.1580">
    <property type="entry name" value="Nucleoside phosphorylase domain"/>
    <property type="match status" value="1"/>
</dbReference>
<sequence>MGVAGRILAVLGLLLMAQQSLQLSTRHPLYSTIQRISENAGNSFIAVIGKSSTTERAFLRSGDFETLPSNPYVLLAGRKIYIGTVSGAGVLYVTDDGTTINAAIATQVVLDAFPVRLIINVGSAGTVDNSLSIADVVVPTQVAFTANFNWLKYGSKKKGQLKIGDYNIPEKGKNYLESLNFDPVKVYAPNSTKTAFWLPFDPELLALASETKVDLTKCLDESCLSYQPKLVYGTRDSTADIFYDNEAYRKYVNKKFKVSSVDRDAAAVLLVALSNGVPTVSIRGISHTAGGSEANAEFSYLGTENAVKFAIGLIEKLPSSSYLAMPNF</sequence>
<dbReference type="Pfam" id="PF01048">
    <property type="entry name" value="PNP_UDP_1"/>
    <property type="match status" value="1"/>
</dbReference>
<dbReference type="SUPFAM" id="SSF53167">
    <property type="entry name" value="Purine and uridine phosphorylases"/>
    <property type="match status" value="1"/>
</dbReference>
<evidence type="ECO:0000259" key="2">
    <source>
        <dbReference type="Pfam" id="PF01048"/>
    </source>
</evidence>
<dbReference type="CDD" id="cd09008">
    <property type="entry name" value="MTAN"/>
    <property type="match status" value="1"/>
</dbReference>
<accession>A0A2P2KEK1</accession>
<evidence type="ECO:0000313" key="3">
    <source>
        <dbReference type="EMBL" id="MBX04164.1"/>
    </source>
</evidence>
<name>A0A2P2KEK1_RHIMU</name>
<proteinExistence type="predicted"/>
<dbReference type="PANTHER" id="PTHR21234">
    <property type="entry name" value="PURINE NUCLEOSIDE PHOSPHORYLASE"/>
    <property type="match status" value="1"/>
</dbReference>
<evidence type="ECO:0000256" key="1">
    <source>
        <dbReference type="SAM" id="SignalP"/>
    </source>
</evidence>
<dbReference type="GO" id="GO:0009116">
    <property type="term" value="P:nucleoside metabolic process"/>
    <property type="evidence" value="ECO:0007669"/>
    <property type="project" value="InterPro"/>
</dbReference>
<feature type="domain" description="Nucleoside phosphorylase" evidence="2">
    <location>
        <begin position="45"/>
        <end position="311"/>
    </location>
</feature>
<feature type="chain" id="PRO_5015153878" evidence="1">
    <location>
        <begin position="23"/>
        <end position="328"/>
    </location>
</feature>
<dbReference type="GO" id="GO:0003824">
    <property type="term" value="F:catalytic activity"/>
    <property type="evidence" value="ECO:0007669"/>
    <property type="project" value="InterPro"/>
</dbReference>
<keyword evidence="1" id="KW-0732">Signal</keyword>
<protein>
    <submittedName>
        <fullName evidence="3">Vegetative storage protein</fullName>
    </submittedName>
</protein>
<dbReference type="InterPro" id="IPR035994">
    <property type="entry name" value="Nucleoside_phosphorylase_sf"/>
</dbReference>
<dbReference type="InterPro" id="IPR000845">
    <property type="entry name" value="Nucleoside_phosphorylase_d"/>
</dbReference>
<dbReference type="AlphaFoldDB" id="A0A2P2KEK1"/>
<organism evidence="3">
    <name type="scientific">Rhizophora mucronata</name>
    <name type="common">Asiatic mangrove</name>
    <dbReference type="NCBI Taxonomy" id="61149"/>
    <lineage>
        <taxon>Eukaryota</taxon>
        <taxon>Viridiplantae</taxon>
        <taxon>Streptophyta</taxon>
        <taxon>Embryophyta</taxon>
        <taxon>Tracheophyta</taxon>
        <taxon>Spermatophyta</taxon>
        <taxon>Magnoliopsida</taxon>
        <taxon>eudicotyledons</taxon>
        <taxon>Gunneridae</taxon>
        <taxon>Pentapetalae</taxon>
        <taxon>rosids</taxon>
        <taxon>fabids</taxon>
        <taxon>Malpighiales</taxon>
        <taxon>Rhizophoraceae</taxon>
        <taxon>Rhizophora</taxon>
    </lineage>
</organism>